<accession>A0A645J6U7</accession>
<name>A0A645J6U7_9ZZZZ</name>
<reference evidence="1" key="1">
    <citation type="submission" date="2019-08" db="EMBL/GenBank/DDBJ databases">
        <authorList>
            <person name="Kucharzyk K."/>
            <person name="Murdoch R.W."/>
            <person name="Higgins S."/>
            <person name="Loffler F."/>
        </authorList>
    </citation>
    <scope>NUCLEOTIDE SEQUENCE</scope>
</reference>
<gene>
    <name evidence="1" type="ORF">SDC9_207062</name>
</gene>
<evidence type="ECO:0000313" key="1">
    <source>
        <dbReference type="EMBL" id="MPN59341.1"/>
    </source>
</evidence>
<comment type="caution">
    <text evidence="1">The sequence shown here is derived from an EMBL/GenBank/DDBJ whole genome shotgun (WGS) entry which is preliminary data.</text>
</comment>
<dbReference type="EMBL" id="VSSQ01133235">
    <property type="protein sequence ID" value="MPN59341.1"/>
    <property type="molecule type" value="Genomic_DNA"/>
</dbReference>
<organism evidence="1">
    <name type="scientific">bioreactor metagenome</name>
    <dbReference type="NCBI Taxonomy" id="1076179"/>
    <lineage>
        <taxon>unclassified sequences</taxon>
        <taxon>metagenomes</taxon>
        <taxon>ecological metagenomes</taxon>
    </lineage>
</organism>
<dbReference type="AlphaFoldDB" id="A0A645J6U7"/>
<proteinExistence type="predicted"/>
<sequence length="137" mass="15385">MKDFVGTDLIFFNNRFYKSFNFVFISAVNHGVEVIGPPVTGDSFIAVADQRACGQLLTNDPGNGLCSLKYHHGIPGVSGFLMPENCSDSLQFIGVFQVPEPFDDLVFGYPEGFSHCLIWIFLKREAFLKRLDERLID</sequence>
<protein>
    <submittedName>
        <fullName evidence="1">Uncharacterized protein</fullName>
    </submittedName>
</protein>